<dbReference type="SUPFAM" id="SSF117281">
    <property type="entry name" value="Kelch motif"/>
    <property type="match status" value="1"/>
</dbReference>
<dbReference type="InterPro" id="IPR015915">
    <property type="entry name" value="Kelch-typ_b-propeller"/>
</dbReference>
<dbReference type="InterPro" id="IPR006652">
    <property type="entry name" value="Kelch_1"/>
</dbReference>
<comment type="caution">
    <text evidence="4">The sequence shown here is derived from an EMBL/GenBank/DDBJ whole genome shotgun (WGS) entry which is preliminary data.</text>
</comment>
<dbReference type="Gene3D" id="2.120.10.80">
    <property type="entry name" value="Kelch-type beta propeller"/>
    <property type="match status" value="2"/>
</dbReference>
<gene>
    <name evidence="4" type="ORF">GK108_15320</name>
</gene>
<evidence type="ECO:0000256" key="1">
    <source>
        <dbReference type="ARBA" id="ARBA00022441"/>
    </source>
</evidence>
<name>A0A6L9LAP7_9BACT</name>
<accession>A0A6L9LAP7</accession>
<organism evidence="4 5">
    <name type="scientific">Spirosoma terrae</name>
    <dbReference type="NCBI Taxonomy" id="1968276"/>
    <lineage>
        <taxon>Bacteria</taxon>
        <taxon>Pseudomonadati</taxon>
        <taxon>Bacteroidota</taxon>
        <taxon>Cytophagia</taxon>
        <taxon>Cytophagales</taxon>
        <taxon>Cytophagaceae</taxon>
        <taxon>Spirosoma</taxon>
    </lineage>
</organism>
<evidence type="ECO:0000313" key="4">
    <source>
        <dbReference type="EMBL" id="NDU96251.1"/>
    </source>
</evidence>
<keyword evidence="2" id="KW-0677">Repeat</keyword>
<keyword evidence="3" id="KW-0732">Signal</keyword>
<dbReference type="PANTHER" id="PTHR46344">
    <property type="entry name" value="OS02G0202900 PROTEIN"/>
    <property type="match status" value="1"/>
</dbReference>
<reference evidence="4 5" key="1">
    <citation type="submission" date="2020-02" db="EMBL/GenBank/DDBJ databases">
        <title>Draft genome sequence of two Spirosoma agri KCTC 52727 and Spirosoma terrae KCTC 52035.</title>
        <authorList>
            <person name="Rojas J."/>
            <person name="Ambika Manirajan B."/>
            <person name="Suarez C."/>
            <person name="Ratering S."/>
            <person name="Schnell S."/>
        </authorList>
    </citation>
    <scope>NUCLEOTIDE SEQUENCE [LARGE SCALE GENOMIC DNA]</scope>
    <source>
        <strain evidence="4 5">KCTC 52035</strain>
    </source>
</reference>
<dbReference type="PANTHER" id="PTHR46344:SF27">
    <property type="entry name" value="KELCH REPEAT SUPERFAMILY PROTEIN"/>
    <property type="match status" value="1"/>
</dbReference>
<proteinExistence type="predicted"/>
<feature type="chain" id="PRO_5026686751" evidence="3">
    <location>
        <begin position="21"/>
        <end position="323"/>
    </location>
</feature>
<evidence type="ECO:0000256" key="2">
    <source>
        <dbReference type="ARBA" id="ARBA00022737"/>
    </source>
</evidence>
<dbReference type="AlphaFoldDB" id="A0A6L9LAP7"/>
<dbReference type="EMBL" id="JAAFZH010000006">
    <property type="protein sequence ID" value="NDU96251.1"/>
    <property type="molecule type" value="Genomic_DNA"/>
</dbReference>
<keyword evidence="1" id="KW-0880">Kelch repeat</keyword>
<evidence type="ECO:0000313" key="5">
    <source>
        <dbReference type="Proteomes" id="UP000474175"/>
    </source>
</evidence>
<sequence length="323" mass="35657">MNSRLLYCFGLLMSGLNTYAQEWQPVTPQNTCEKRHENAAALVGDSLYAIGGRGMKPLEALNLKTLMWKRLPTPPVEMNHFQAINYNGEIYVMGAFEGKYPHETPIPNIYIYNPKKGEWRKGPEIPKDRLRGSAGVVVYKNKIYLACGIIDGHWDGHVAWLDEYDPKTNTWKKLADAPRTRDHITAAVVDDKLYLAGGRNSTARINKVLETTIAEVDVYDFKTGKWTTLPASSNIPTQRAGGTAVTQGGKVWIIGGESPQLLAHNEAEALDPKTNQWTSGPKLKEGRHGTQAVVYNGKIYIVAGSANHGGGPELNTVEVMSKP</sequence>
<keyword evidence="5" id="KW-1185">Reference proteome</keyword>
<protein>
    <submittedName>
        <fullName evidence="4">Galactose oxidase</fullName>
    </submittedName>
</protein>
<evidence type="ECO:0000256" key="3">
    <source>
        <dbReference type="SAM" id="SignalP"/>
    </source>
</evidence>
<dbReference type="SMART" id="SM00612">
    <property type="entry name" value="Kelch"/>
    <property type="match status" value="5"/>
</dbReference>
<feature type="signal peptide" evidence="3">
    <location>
        <begin position="1"/>
        <end position="20"/>
    </location>
</feature>
<dbReference type="Pfam" id="PF24681">
    <property type="entry name" value="Kelch_KLHDC2_KLHL20_DRC7"/>
    <property type="match status" value="1"/>
</dbReference>
<dbReference type="RefSeq" id="WP_163949938.1">
    <property type="nucleotide sequence ID" value="NZ_JAAFZH010000006.1"/>
</dbReference>
<dbReference type="Proteomes" id="UP000474175">
    <property type="component" value="Unassembled WGS sequence"/>
</dbReference>